<dbReference type="Proteomes" id="UP001596002">
    <property type="component" value="Unassembled WGS sequence"/>
</dbReference>
<keyword evidence="2" id="KW-0813">Transport</keyword>
<dbReference type="InterPro" id="IPR011701">
    <property type="entry name" value="MFS"/>
</dbReference>
<dbReference type="InterPro" id="IPR036259">
    <property type="entry name" value="MFS_trans_sf"/>
</dbReference>
<dbReference type="InterPro" id="IPR050171">
    <property type="entry name" value="MFS_Transporters"/>
</dbReference>
<dbReference type="PROSITE" id="PS50850">
    <property type="entry name" value="MFS"/>
    <property type="match status" value="1"/>
</dbReference>
<evidence type="ECO:0000259" key="8">
    <source>
        <dbReference type="PROSITE" id="PS50850"/>
    </source>
</evidence>
<evidence type="ECO:0000313" key="9">
    <source>
        <dbReference type="EMBL" id="MFC4766716.1"/>
    </source>
</evidence>
<keyword evidence="6 7" id="KW-0472">Membrane</keyword>
<feature type="transmembrane region" description="Helical" evidence="7">
    <location>
        <begin position="287"/>
        <end position="304"/>
    </location>
</feature>
<dbReference type="Pfam" id="PF07690">
    <property type="entry name" value="MFS_1"/>
    <property type="match status" value="1"/>
</dbReference>
<organism evidence="9 10">
    <name type="scientific">Effusibacillus consociatus</name>
    <dbReference type="NCBI Taxonomy" id="1117041"/>
    <lineage>
        <taxon>Bacteria</taxon>
        <taxon>Bacillati</taxon>
        <taxon>Bacillota</taxon>
        <taxon>Bacilli</taxon>
        <taxon>Bacillales</taxon>
        <taxon>Alicyclobacillaceae</taxon>
        <taxon>Effusibacillus</taxon>
    </lineage>
</organism>
<dbReference type="SUPFAM" id="SSF103473">
    <property type="entry name" value="MFS general substrate transporter"/>
    <property type="match status" value="1"/>
</dbReference>
<feature type="transmembrane region" description="Helical" evidence="7">
    <location>
        <begin position="100"/>
        <end position="123"/>
    </location>
</feature>
<dbReference type="Gene3D" id="1.20.1250.20">
    <property type="entry name" value="MFS general substrate transporter like domains"/>
    <property type="match status" value="1"/>
</dbReference>
<feature type="transmembrane region" description="Helical" evidence="7">
    <location>
        <begin position="43"/>
        <end position="65"/>
    </location>
</feature>
<evidence type="ECO:0000256" key="7">
    <source>
        <dbReference type="SAM" id="Phobius"/>
    </source>
</evidence>
<feature type="transmembrane region" description="Helical" evidence="7">
    <location>
        <begin position="12"/>
        <end position="31"/>
    </location>
</feature>
<reference evidence="10" key="1">
    <citation type="journal article" date="2019" name="Int. J. Syst. Evol. Microbiol.">
        <title>The Global Catalogue of Microorganisms (GCM) 10K type strain sequencing project: providing services to taxonomists for standard genome sequencing and annotation.</title>
        <authorList>
            <consortium name="The Broad Institute Genomics Platform"/>
            <consortium name="The Broad Institute Genome Sequencing Center for Infectious Disease"/>
            <person name="Wu L."/>
            <person name="Ma J."/>
        </authorList>
    </citation>
    <scope>NUCLEOTIDE SEQUENCE [LARGE SCALE GENOMIC DNA]</scope>
    <source>
        <strain evidence="10">WYCCWR 12678</strain>
    </source>
</reference>
<protein>
    <submittedName>
        <fullName evidence="9">MDR family MFS transporter</fullName>
    </submittedName>
</protein>
<proteinExistence type="predicted"/>
<accession>A0ABV9PXP5</accession>
<dbReference type="PANTHER" id="PTHR23517:SF10">
    <property type="entry name" value="MAJOR FACILITATOR SUPERFAMILY (MFS) PROFILE DOMAIN-CONTAINING PROTEIN"/>
    <property type="match status" value="1"/>
</dbReference>
<dbReference type="CDD" id="cd17329">
    <property type="entry name" value="MFS_MdtH_MDR_like"/>
    <property type="match status" value="1"/>
</dbReference>
<keyword evidence="4 7" id="KW-0812">Transmembrane</keyword>
<feature type="transmembrane region" description="Helical" evidence="7">
    <location>
        <begin position="253"/>
        <end position="275"/>
    </location>
</feature>
<dbReference type="PANTHER" id="PTHR23517">
    <property type="entry name" value="RESISTANCE PROTEIN MDTM, PUTATIVE-RELATED-RELATED"/>
    <property type="match status" value="1"/>
</dbReference>
<feature type="transmembrane region" description="Helical" evidence="7">
    <location>
        <begin position="347"/>
        <end position="367"/>
    </location>
</feature>
<feature type="transmembrane region" description="Helical" evidence="7">
    <location>
        <begin position="373"/>
        <end position="393"/>
    </location>
</feature>
<dbReference type="EMBL" id="JBHSHC010000028">
    <property type="protein sequence ID" value="MFC4766716.1"/>
    <property type="molecule type" value="Genomic_DNA"/>
</dbReference>
<feature type="transmembrane region" description="Helical" evidence="7">
    <location>
        <begin position="310"/>
        <end position="335"/>
    </location>
</feature>
<gene>
    <name evidence="9" type="ORF">ACFO8Q_04920</name>
</gene>
<dbReference type="InterPro" id="IPR020846">
    <property type="entry name" value="MFS_dom"/>
</dbReference>
<evidence type="ECO:0000256" key="1">
    <source>
        <dbReference type="ARBA" id="ARBA00004651"/>
    </source>
</evidence>
<keyword evidence="3" id="KW-1003">Cell membrane</keyword>
<name>A0ABV9PXP5_9BACL</name>
<comment type="subcellular location">
    <subcellularLocation>
        <location evidence="1">Cell membrane</location>
        <topology evidence="1">Multi-pass membrane protein</topology>
    </subcellularLocation>
</comment>
<keyword evidence="5 7" id="KW-1133">Transmembrane helix</keyword>
<evidence type="ECO:0000256" key="6">
    <source>
        <dbReference type="ARBA" id="ARBA00023136"/>
    </source>
</evidence>
<evidence type="ECO:0000256" key="4">
    <source>
        <dbReference type="ARBA" id="ARBA00022692"/>
    </source>
</evidence>
<feature type="transmembrane region" description="Helical" evidence="7">
    <location>
        <begin position="135"/>
        <end position="155"/>
    </location>
</feature>
<evidence type="ECO:0000313" key="10">
    <source>
        <dbReference type="Proteomes" id="UP001596002"/>
    </source>
</evidence>
<keyword evidence="10" id="KW-1185">Reference proteome</keyword>
<feature type="transmembrane region" description="Helical" evidence="7">
    <location>
        <begin position="161"/>
        <end position="181"/>
    </location>
</feature>
<comment type="caution">
    <text evidence="9">The sequence shown here is derived from an EMBL/GenBank/DDBJ whole genome shotgun (WGS) entry which is preliminary data.</text>
</comment>
<feature type="transmembrane region" description="Helical" evidence="7">
    <location>
        <begin position="212"/>
        <end position="233"/>
    </location>
</feature>
<feature type="transmembrane region" description="Helical" evidence="7">
    <location>
        <begin position="77"/>
        <end position="94"/>
    </location>
</feature>
<evidence type="ECO:0000256" key="2">
    <source>
        <dbReference type="ARBA" id="ARBA00022448"/>
    </source>
</evidence>
<feature type="domain" description="Major facilitator superfamily (MFS) profile" evidence="8">
    <location>
        <begin position="10"/>
        <end position="398"/>
    </location>
</feature>
<sequence length="408" mass="43313">MNWTSSVPPAIWILFAGGLLNSIGNAFLWPLNSLYIHGVLGKSLTTAGIVLMFMNGAGMLGNLIGGALFDRIGGKRVILLGLLGAAGSVTALGFTKYFPFYVALIVLLGFMQNMVWPSFHALIGELWPSGGRRAFNMFYVVNNLGVAIGTALGGFLAEISFLLVFLLNGFSYLLYTGFFLYGMKRTGPRDASVTENTPSSVDRSPPAAFQSLPSITIPVIFLAAGILIAWTAYSQWVGPLAVYTLQAGYPLSSYSFLWTLNGILIVAGQPLLAVFLNRFLRKLTSQLLIGALLYVATFVLIALYPNYTGFLLGMAIMTIGEMILLPGVPAAMTLLAPKERMGFYQGIAASAGTAGRMLGPVLGGIVYDLWGAGVLFSLAAVACATAAICFVGFQVSAKKAFPSGKVTS</sequence>
<evidence type="ECO:0000256" key="3">
    <source>
        <dbReference type="ARBA" id="ARBA00022475"/>
    </source>
</evidence>
<evidence type="ECO:0000256" key="5">
    <source>
        <dbReference type="ARBA" id="ARBA00022989"/>
    </source>
</evidence>